<feature type="binding site" evidence="15">
    <location>
        <position position="463"/>
    </location>
    <ligand>
        <name>Mg(2+)</name>
        <dbReference type="ChEBI" id="CHEBI:18420"/>
        <note>shared with alpha subunit</note>
    </ligand>
</feature>
<dbReference type="CDD" id="cd00769">
    <property type="entry name" value="PheRS_beta_core"/>
    <property type="match status" value="1"/>
</dbReference>
<evidence type="ECO:0000256" key="10">
    <source>
        <dbReference type="ARBA" id="ARBA00022842"/>
    </source>
</evidence>
<dbReference type="Gene3D" id="3.30.70.380">
    <property type="entry name" value="Ferrodoxin-fold anticodon-binding domain"/>
    <property type="match status" value="1"/>
</dbReference>
<keyword evidence="4 15" id="KW-0963">Cytoplasm</keyword>
<dbReference type="PANTHER" id="PTHR10947:SF0">
    <property type="entry name" value="PHENYLALANINE--TRNA LIGASE BETA SUBUNIT"/>
    <property type="match status" value="1"/>
</dbReference>
<keyword evidence="11 16" id="KW-0694">RNA-binding</keyword>
<dbReference type="InterPro" id="IPR005121">
    <property type="entry name" value="Fdx_antiC-bd"/>
</dbReference>
<dbReference type="PROSITE" id="PS51447">
    <property type="entry name" value="FDX_ACB"/>
    <property type="match status" value="1"/>
</dbReference>
<dbReference type="InterPro" id="IPR045060">
    <property type="entry name" value="Phe-tRNA-ligase_IIc_bsu"/>
</dbReference>
<dbReference type="InterPro" id="IPR045864">
    <property type="entry name" value="aa-tRNA-synth_II/BPL/LPL"/>
</dbReference>
<evidence type="ECO:0000259" key="17">
    <source>
        <dbReference type="PROSITE" id="PS50886"/>
    </source>
</evidence>
<dbReference type="Proteomes" id="UP000297890">
    <property type="component" value="Unassembled WGS sequence"/>
</dbReference>
<dbReference type="PROSITE" id="PS51483">
    <property type="entry name" value="B5"/>
    <property type="match status" value="1"/>
</dbReference>
<reference evidence="20 21" key="1">
    <citation type="journal article" date="2019" name="ISME J.">
        <title>Candidatus Macondimonas diazotrophica, a novel gammaproteobacterial genus dominating crude-oil-contaminated coastal sediments.</title>
        <authorList>
            <person name="Karthikeyan S."/>
            <person name="Konstantinidis K."/>
        </authorList>
    </citation>
    <scope>NUCLEOTIDE SEQUENCE [LARGE SCALE GENOMIC DNA]</scope>
    <source>
        <strain evidence="20 21">KTK01</strain>
    </source>
</reference>
<keyword evidence="10 15" id="KW-0460">Magnesium</keyword>
<dbReference type="AlphaFoldDB" id="A0A4Z0FAD2"/>
<dbReference type="OrthoDB" id="9805455at2"/>
<dbReference type="InterPro" id="IPR004532">
    <property type="entry name" value="Phe-tRNA-ligase_IIc_bsu_bact"/>
</dbReference>
<evidence type="ECO:0000256" key="15">
    <source>
        <dbReference type="HAMAP-Rule" id="MF_00283"/>
    </source>
</evidence>
<comment type="catalytic activity">
    <reaction evidence="14 15">
        <text>tRNA(Phe) + L-phenylalanine + ATP = L-phenylalanyl-tRNA(Phe) + AMP + diphosphate + H(+)</text>
        <dbReference type="Rhea" id="RHEA:19413"/>
        <dbReference type="Rhea" id="RHEA-COMP:9668"/>
        <dbReference type="Rhea" id="RHEA-COMP:9699"/>
        <dbReference type="ChEBI" id="CHEBI:15378"/>
        <dbReference type="ChEBI" id="CHEBI:30616"/>
        <dbReference type="ChEBI" id="CHEBI:33019"/>
        <dbReference type="ChEBI" id="CHEBI:58095"/>
        <dbReference type="ChEBI" id="CHEBI:78442"/>
        <dbReference type="ChEBI" id="CHEBI:78531"/>
        <dbReference type="ChEBI" id="CHEBI:456215"/>
        <dbReference type="EC" id="6.1.1.20"/>
    </reaction>
</comment>
<evidence type="ECO:0000256" key="1">
    <source>
        <dbReference type="ARBA" id="ARBA00004496"/>
    </source>
</evidence>
<evidence type="ECO:0000256" key="12">
    <source>
        <dbReference type="ARBA" id="ARBA00022917"/>
    </source>
</evidence>
<dbReference type="InterPro" id="IPR005146">
    <property type="entry name" value="B3/B4_tRNA-bd"/>
</dbReference>
<dbReference type="SUPFAM" id="SSF54991">
    <property type="entry name" value="Anticodon-binding domain of PheRS"/>
    <property type="match status" value="1"/>
</dbReference>
<dbReference type="Gene3D" id="3.50.40.10">
    <property type="entry name" value="Phenylalanyl-trna Synthetase, Chain B, domain 3"/>
    <property type="match status" value="1"/>
</dbReference>
<keyword evidence="9 15" id="KW-0067">ATP-binding</keyword>
<dbReference type="Pfam" id="PF03483">
    <property type="entry name" value="B3_4"/>
    <property type="match status" value="1"/>
</dbReference>
<comment type="subunit">
    <text evidence="3 15">Tetramer of two alpha and two beta subunits.</text>
</comment>
<evidence type="ECO:0000259" key="19">
    <source>
        <dbReference type="PROSITE" id="PS51483"/>
    </source>
</evidence>
<dbReference type="NCBIfam" id="NF045760">
    <property type="entry name" value="YtpR"/>
    <property type="match status" value="1"/>
</dbReference>
<dbReference type="SUPFAM" id="SSF50249">
    <property type="entry name" value="Nucleic acid-binding proteins"/>
    <property type="match status" value="1"/>
</dbReference>
<feature type="domain" description="TRNA-binding" evidence="17">
    <location>
        <begin position="39"/>
        <end position="148"/>
    </location>
</feature>
<dbReference type="InterPro" id="IPR033714">
    <property type="entry name" value="tRNA_bind_bactPheRS"/>
</dbReference>
<organism evidence="20 21">
    <name type="scientific">Candidatus Macondimonas diazotrophica</name>
    <dbReference type="NCBI Taxonomy" id="2305248"/>
    <lineage>
        <taxon>Bacteria</taxon>
        <taxon>Pseudomonadati</taxon>
        <taxon>Pseudomonadota</taxon>
        <taxon>Gammaproteobacteria</taxon>
        <taxon>Chromatiales</taxon>
        <taxon>Ectothiorhodospiraceae</taxon>
        <taxon>Candidatus Macondimonas</taxon>
    </lineage>
</organism>
<name>A0A4Z0FAD2_9GAMM</name>
<accession>A0A4Z0FAD2</accession>
<evidence type="ECO:0000256" key="11">
    <source>
        <dbReference type="ARBA" id="ARBA00022884"/>
    </source>
</evidence>
<feature type="binding site" evidence="15">
    <location>
        <position position="459"/>
    </location>
    <ligand>
        <name>Mg(2+)</name>
        <dbReference type="ChEBI" id="CHEBI:18420"/>
        <note>shared with alpha subunit</note>
    </ligand>
</feature>
<evidence type="ECO:0000313" key="21">
    <source>
        <dbReference type="Proteomes" id="UP000297890"/>
    </source>
</evidence>
<sequence length="791" mass="86393">MRFGDDWLKEWVRPVPPVQALAHTLTMGGLEVDSIEPAAPGFQQVVVARIVRVTPHPQADRLKVCEIDDGRGEMLQVVCGAANAREELRVPLARVGASLPGDLVIKAARLRGVESFGMLCSARELGLAESADGLLELPADAPIGKDVRAYLDLDAHVLDIDLTPNRGDCLSVLGVAREVAALTGAQLAEPDLVGAPVGNPDATQAVVVTDVEACPVYLGRVVDGFDPQAQTPLWMRERLRRAGLRSLGPMVDVTNYVLLELGQPLHAFDLDRISGHLQVRWAKVGESLRLLTGPEIILNTDELVIADEDGAVALAGIMGGSRSAVTDETTRVFLECAHFAPNAVAGRARRHGLHTEASQRYERGVDPTLQRRALERATELLLQMAGGRAGPVICAHEAAFTAMPITLRHARVERLLGSSFPREQIEALLDRLNMSWQRVDSGWDVCAPAYRFDIKIEVDLIEELIRLRGYDALEARAPRFTLKPIAAPEIGLTAARVRHVLAERGYHEAITYSFVDPAIQSAFLGDERPIDLINPLSRDLSQMRTTLWPGLVQAFRSNLKRQSERVRIFEVGKVFRRTDSGIVQRDRFAGLVHGPTLSEQWQGGTRSNAGFFEVKGDLEALVAISRLPSLSASVDTHPALHPGKSARLTVAGTPVGWLGELHPALSAGLDLPAGVLVFEWDLEANPPAIPLHFTALSRFPTVRRDLSLVIPDAVPVGELTRLIREAGGAWLKECILFDVYRGPGLEEGSKSAAFGLIFQDDERTLEDRDVDEVINVIVRHLELKAGARIRE</sequence>
<gene>
    <name evidence="15" type="primary">pheT</name>
    <name evidence="20" type="ORF">E4680_06940</name>
</gene>
<dbReference type="PROSITE" id="PS50886">
    <property type="entry name" value="TRBD"/>
    <property type="match status" value="1"/>
</dbReference>
<dbReference type="FunFam" id="2.40.50.140:FF:000045">
    <property type="entry name" value="Phenylalanine--tRNA ligase beta subunit"/>
    <property type="match status" value="1"/>
</dbReference>
<dbReference type="Gene3D" id="3.30.56.10">
    <property type="match status" value="2"/>
</dbReference>
<evidence type="ECO:0000256" key="9">
    <source>
        <dbReference type="ARBA" id="ARBA00022840"/>
    </source>
</evidence>
<dbReference type="NCBIfam" id="TIGR00472">
    <property type="entry name" value="pheT_bact"/>
    <property type="match status" value="1"/>
</dbReference>
<dbReference type="FunFam" id="3.30.70.380:FF:000001">
    <property type="entry name" value="Phenylalanine--tRNA ligase beta subunit"/>
    <property type="match status" value="1"/>
</dbReference>
<dbReference type="SUPFAM" id="SSF56037">
    <property type="entry name" value="PheT/TilS domain"/>
    <property type="match status" value="1"/>
</dbReference>
<keyword evidence="13 15" id="KW-0030">Aminoacyl-tRNA synthetase</keyword>
<keyword evidence="21" id="KW-1185">Reference proteome</keyword>
<dbReference type="GO" id="GO:0005524">
    <property type="term" value="F:ATP binding"/>
    <property type="evidence" value="ECO:0007669"/>
    <property type="project" value="UniProtKB-UniRule"/>
</dbReference>
<feature type="binding site" evidence="15">
    <location>
        <position position="453"/>
    </location>
    <ligand>
        <name>Mg(2+)</name>
        <dbReference type="ChEBI" id="CHEBI:18420"/>
        <note>shared with alpha subunit</note>
    </ligand>
</feature>
<evidence type="ECO:0000256" key="3">
    <source>
        <dbReference type="ARBA" id="ARBA00011209"/>
    </source>
</evidence>
<dbReference type="SMART" id="SM00873">
    <property type="entry name" value="B3_4"/>
    <property type="match status" value="1"/>
</dbReference>
<dbReference type="Pfam" id="PF03484">
    <property type="entry name" value="B5"/>
    <property type="match status" value="1"/>
</dbReference>
<dbReference type="GO" id="GO:0000049">
    <property type="term" value="F:tRNA binding"/>
    <property type="evidence" value="ECO:0007669"/>
    <property type="project" value="UniProtKB-UniRule"/>
</dbReference>
<dbReference type="InterPro" id="IPR002547">
    <property type="entry name" value="tRNA-bd_dom"/>
</dbReference>
<dbReference type="Gene3D" id="3.30.930.10">
    <property type="entry name" value="Bira Bifunctional Protein, Domain 2"/>
    <property type="match status" value="1"/>
</dbReference>
<dbReference type="GO" id="GO:0009328">
    <property type="term" value="C:phenylalanine-tRNA ligase complex"/>
    <property type="evidence" value="ECO:0007669"/>
    <property type="project" value="TreeGrafter"/>
</dbReference>
<keyword evidence="7 15" id="KW-0479">Metal-binding</keyword>
<dbReference type="EMBL" id="SRIO01000007">
    <property type="protein sequence ID" value="TFZ82694.1"/>
    <property type="molecule type" value="Genomic_DNA"/>
</dbReference>
<feature type="binding site" evidence="15">
    <location>
        <position position="462"/>
    </location>
    <ligand>
        <name>Mg(2+)</name>
        <dbReference type="ChEBI" id="CHEBI:18420"/>
        <note>shared with alpha subunit</note>
    </ligand>
</feature>
<dbReference type="Pfam" id="PF17759">
    <property type="entry name" value="tRNA_synthFbeta"/>
    <property type="match status" value="1"/>
</dbReference>
<dbReference type="GO" id="GO:0004826">
    <property type="term" value="F:phenylalanine-tRNA ligase activity"/>
    <property type="evidence" value="ECO:0007669"/>
    <property type="project" value="UniProtKB-UniRule"/>
</dbReference>
<keyword evidence="8 15" id="KW-0547">Nucleotide-binding</keyword>
<dbReference type="Pfam" id="PF03147">
    <property type="entry name" value="FDX-ACB"/>
    <property type="match status" value="1"/>
</dbReference>
<dbReference type="InterPro" id="IPR036690">
    <property type="entry name" value="Fdx_antiC-bd_sf"/>
</dbReference>
<dbReference type="FunFam" id="3.50.40.10:FF:000001">
    <property type="entry name" value="Phenylalanine--tRNA ligase beta subunit"/>
    <property type="match status" value="1"/>
</dbReference>
<evidence type="ECO:0000256" key="16">
    <source>
        <dbReference type="PROSITE-ProRule" id="PRU00209"/>
    </source>
</evidence>
<dbReference type="SUPFAM" id="SSF55681">
    <property type="entry name" value="Class II aaRS and biotin synthetases"/>
    <property type="match status" value="1"/>
</dbReference>
<evidence type="ECO:0000259" key="18">
    <source>
        <dbReference type="PROSITE" id="PS51447"/>
    </source>
</evidence>
<dbReference type="GO" id="GO:0006432">
    <property type="term" value="P:phenylalanyl-tRNA aminoacylation"/>
    <property type="evidence" value="ECO:0007669"/>
    <property type="project" value="UniProtKB-UniRule"/>
</dbReference>
<keyword evidence="5 16" id="KW-0820">tRNA-binding</keyword>
<dbReference type="InterPro" id="IPR020825">
    <property type="entry name" value="Phe-tRNA_synthase-like_B3/B4"/>
</dbReference>
<dbReference type="InterPro" id="IPR005147">
    <property type="entry name" value="tRNA_synthase_B5-dom"/>
</dbReference>
<evidence type="ECO:0000256" key="8">
    <source>
        <dbReference type="ARBA" id="ARBA00022741"/>
    </source>
</evidence>
<evidence type="ECO:0000256" key="5">
    <source>
        <dbReference type="ARBA" id="ARBA00022555"/>
    </source>
</evidence>
<dbReference type="SMART" id="SM00874">
    <property type="entry name" value="B5"/>
    <property type="match status" value="1"/>
</dbReference>
<comment type="cofactor">
    <cofactor evidence="15">
        <name>Mg(2+)</name>
        <dbReference type="ChEBI" id="CHEBI:18420"/>
    </cofactor>
    <text evidence="15">Binds 2 magnesium ions per tetramer.</text>
</comment>
<evidence type="ECO:0000256" key="7">
    <source>
        <dbReference type="ARBA" id="ARBA00022723"/>
    </source>
</evidence>
<dbReference type="InterPro" id="IPR041616">
    <property type="entry name" value="PheRS_beta_core"/>
</dbReference>
<dbReference type="PANTHER" id="PTHR10947">
    <property type="entry name" value="PHENYLALANYL-TRNA SYNTHETASE BETA CHAIN AND LEUCINE-RICH REPEAT-CONTAINING PROTEIN 47"/>
    <property type="match status" value="1"/>
</dbReference>
<dbReference type="HAMAP" id="MF_00283">
    <property type="entry name" value="Phe_tRNA_synth_beta1"/>
    <property type="match status" value="1"/>
</dbReference>
<comment type="subcellular location">
    <subcellularLocation>
        <location evidence="1 15">Cytoplasm</location>
    </subcellularLocation>
</comment>
<dbReference type="CDD" id="cd02796">
    <property type="entry name" value="tRNA_bind_bactPheRS"/>
    <property type="match status" value="1"/>
</dbReference>
<dbReference type="Gene3D" id="2.40.50.140">
    <property type="entry name" value="Nucleic acid-binding proteins"/>
    <property type="match status" value="1"/>
</dbReference>
<evidence type="ECO:0000256" key="4">
    <source>
        <dbReference type="ARBA" id="ARBA00022490"/>
    </source>
</evidence>
<evidence type="ECO:0000313" key="20">
    <source>
        <dbReference type="EMBL" id="TFZ82694.1"/>
    </source>
</evidence>
<comment type="similarity">
    <text evidence="2 15">Belongs to the phenylalanyl-tRNA synthetase beta subunit family. Type 1 subfamily.</text>
</comment>
<evidence type="ECO:0000256" key="14">
    <source>
        <dbReference type="ARBA" id="ARBA00049255"/>
    </source>
</evidence>
<dbReference type="InterPro" id="IPR012340">
    <property type="entry name" value="NA-bd_OB-fold"/>
</dbReference>
<keyword evidence="12 15" id="KW-0648">Protein biosynthesis</keyword>
<keyword evidence="6 15" id="KW-0436">Ligase</keyword>
<comment type="caution">
    <text evidence="20">The sequence shown here is derived from an EMBL/GenBank/DDBJ whole genome shotgun (WGS) entry which is preliminary data.</text>
</comment>
<dbReference type="RefSeq" id="WP_135281681.1">
    <property type="nucleotide sequence ID" value="NZ_SRIO01000007.1"/>
</dbReference>
<dbReference type="GO" id="GO:0000287">
    <property type="term" value="F:magnesium ion binding"/>
    <property type="evidence" value="ECO:0007669"/>
    <property type="project" value="UniProtKB-UniRule"/>
</dbReference>
<evidence type="ECO:0000256" key="6">
    <source>
        <dbReference type="ARBA" id="ARBA00022598"/>
    </source>
</evidence>
<feature type="domain" description="FDX-ACB" evidence="18">
    <location>
        <begin position="697"/>
        <end position="790"/>
    </location>
</feature>
<protein>
    <recommendedName>
        <fullName evidence="15">Phenylalanine--tRNA ligase beta subunit</fullName>
        <ecNumber evidence="15">6.1.1.20</ecNumber>
    </recommendedName>
    <alternativeName>
        <fullName evidence="15">Phenylalanyl-tRNA synthetase beta subunit</fullName>
        <shortName evidence="15">PheRS</shortName>
    </alternativeName>
</protein>
<evidence type="ECO:0000256" key="2">
    <source>
        <dbReference type="ARBA" id="ARBA00008653"/>
    </source>
</evidence>
<dbReference type="Pfam" id="PF01588">
    <property type="entry name" value="tRNA_bind"/>
    <property type="match status" value="1"/>
</dbReference>
<feature type="domain" description="B5" evidence="19">
    <location>
        <begin position="400"/>
        <end position="475"/>
    </location>
</feature>
<dbReference type="InterPro" id="IPR009061">
    <property type="entry name" value="DNA-bd_dom_put_sf"/>
</dbReference>
<dbReference type="EC" id="6.1.1.20" evidence="15"/>
<dbReference type="SUPFAM" id="SSF46955">
    <property type="entry name" value="Putative DNA-binding domain"/>
    <property type="match status" value="1"/>
</dbReference>
<evidence type="ECO:0000256" key="13">
    <source>
        <dbReference type="ARBA" id="ARBA00023146"/>
    </source>
</evidence>
<dbReference type="SMART" id="SM00896">
    <property type="entry name" value="FDX-ACB"/>
    <property type="match status" value="1"/>
</dbReference>
<proteinExistence type="inferred from homology"/>